<comment type="caution">
    <text evidence="1">The sequence shown here is derived from an EMBL/GenBank/DDBJ whole genome shotgun (WGS) entry which is preliminary data.</text>
</comment>
<protein>
    <submittedName>
        <fullName evidence="1">Uncharacterized protein</fullName>
    </submittedName>
</protein>
<sequence length="77" mass="8003">MRSGISVEALCWDILSGQDHKGDGRPCVVALCPRPFVNGAFIKTASLFFIVGVFPACACPMPTGKGAEAFAEGSEIG</sequence>
<dbReference type="EMBL" id="ADTV01000004">
    <property type="protein sequence ID" value="EFG85547.1"/>
    <property type="molecule type" value="Genomic_DNA"/>
</dbReference>
<proteinExistence type="predicted"/>
<evidence type="ECO:0000313" key="2">
    <source>
        <dbReference type="Proteomes" id="UP000006468"/>
    </source>
</evidence>
<evidence type="ECO:0000313" key="1">
    <source>
        <dbReference type="EMBL" id="EFG85547.1"/>
    </source>
</evidence>
<organism evidence="1 2">
    <name type="scientific">Novacetimonas hansenii ATCC 23769</name>
    <dbReference type="NCBI Taxonomy" id="714995"/>
    <lineage>
        <taxon>Bacteria</taxon>
        <taxon>Pseudomonadati</taxon>
        <taxon>Pseudomonadota</taxon>
        <taxon>Alphaproteobacteria</taxon>
        <taxon>Acetobacterales</taxon>
        <taxon>Acetobacteraceae</taxon>
        <taxon>Novacetimonas</taxon>
    </lineage>
</organism>
<dbReference type="Proteomes" id="UP000006468">
    <property type="component" value="Chromosome"/>
</dbReference>
<name>D5QB61_NOVHA</name>
<gene>
    <name evidence="1" type="ORF">GXY_01761</name>
</gene>
<reference evidence="1 2" key="1">
    <citation type="journal article" date="2010" name="J. Bacteriol.">
        <title>Genome sequence of a cellulose-producing bacterium, Gluconacetobacter hansenii ATCC 23769.</title>
        <authorList>
            <person name="Iyer P.R."/>
            <person name="Geib S.M."/>
            <person name="Catchmark J."/>
            <person name="Kao T.H."/>
            <person name="Tien M."/>
        </authorList>
    </citation>
    <scope>NUCLEOTIDE SEQUENCE [LARGE SCALE GENOMIC DNA]</scope>
    <source>
        <strain evidence="1 2">ATCC 23769</strain>
    </source>
</reference>
<accession>D5QB61</accession>
<dbReference type="AlphaFoldDB" id="D5QB61"/>
<dbReference type="HOGENOM" id="CLU_2633458_0_0_5"/>